<reference evidence="8" key="1">
    <citation type="submission" date="2025-08" db="UniProtKB">
        <authorList>
            <consortium name="RefSeq"/>
        </authorList>
    </citation>
    <scope>IDENTIFICATION</scope>
    <source>
        <tissue evidence="8">Seedling</tissue>
    </source>
</reference>
<dbReference type="GeneID" id="107430756"/>
<gene>
    <name evidence="8" type="primary">LOC107430756</name>
</gene>
<dbReference type="PANTHER" id="PTHR31288">
    <property type="entry name" value="O-FUCOSYLTRANSFERASE FAMILY PROTEIN"/>
    <property type="match status" value="1"/>
</dbReference>
<evidence type="ECO:0000256" key="6">
    <source>
        <dbReference type="ARBA" id="ARBA00030350"/>
    </source>
</evidence>
<evidence type="ECO:0000256" key="1">
    <source>
        <dbReference type="ARBA" id="ARBA00007737"/>
    </source>
</evidence>
<keyword evidence="2" id="KW-0328">Glycosyltransferase</keyword>
<comment type="similarity">
    <text evidence="1">Belongs to the glycosyltransferase GT106 family.</text>
</comment>
<keyword evidence="7" id="KW-1185">Reference proteome</keyword>
<keyword evidence="3" id="KW-0808">Transferase</keyword>
<sequence length="415" mass="46320">MAMDLRQIVAALLTLSMFLMLANMIKRDHFDSLQINLPVTSSVENDVIKVTERSLAKLPVVSKSPWKEDLEAAPKPCWSKPEISKIGQQSKGFITFSLTGGPECHASQIADGVAVARYLGATLVLPNIVAMGSKPRVRRYLGDIYDVEKILNTLDDIVRVTKYQPNEPNKGKLIRVPSRVSGNYIEQNIAPVFRKRGSSRLEIYCPSAQMIDEEKTKHLDSFACLTMFGTLQLQPELQQVVESVVNRLRNFSQKTNGKFVAVDLQKGCLGSAQGARKMCYHAEEVGKFLKKIGFDRDTTIYLTQSQWSSSLDSLGEFFPNTYTKESMLSADKKTKFLNSEISDMEKVIDFYICSQSDVFVPATFGLFYSTVAGMRIASGRNQILVPSQIMTSSVATEYVSPYISEKNHLAYSCCC</sequence>
<dbReference type="InterPro" id="IPR019378">
    <property type="entry name" value="GDP-Fuc_O-FucTrfase"/>
</dbReference>
<evidence type="ECO:0000256" key="4">
    <source>
        <dbReference type="ARBA" id="ARBA00023253"/>
    </source>
</evidence>
<evidence type="ECO:0000313" key="8">
    <source>
        <dbReference type="RefSeq" id="XP_048326783.2"/>
    </source>
</evidence>
<keyword evidence="5" id="KW-0119">Carbohydrate metabolism</keyword>
<evidence type="ECO:0000256" key="5">
    <source>
        <dbReference type="ARBA" id="ARBA00023277"/>
    </source>
</evidence>
<dbReference type="Proteomes" id="UP001652623">
    <property type="component" value="Chromosome 1"/>
</dbReference>
<dbReference type="PANTHER" id="PTHR31288:SF5">
    <property type="entry name" value="PROTEIN MANNAN SYNTHESIS-RELATED 1"/>
    <property type="match status" value="1"/>
</dbReference>
<evidence type="ECO:0000256" key="3">
    <source>
        <dbReference type="ARBA" id="ARBA00022679"/>
    </source>
</evidence>
<accession>A0ABM3IEK9</accession>
<dbReference type="Pfam" id="PF10250">
    <property type="entry name" value="O-FucT"/>
    <property type="match status" value="1"/>
</dbReference>
<dbReference type="Gene3D" id="3.40.50.11350">
    <property type="match status" value="1"/>
</dbReference>
<proteinExistence type="inferred from homology"/>
<keyword evidence="4" id="KW-0294">Fucose metabolism</keyword>
<evidence type="ECO:0000256" key="2">
    <source>
        <dbReference type="ARBA" id="ARBA00022676"/>
    </source>
</evidence>
<dbReference type="RefSeq" id="XP_048326783.2">
    <property type="nucleotide sequence ID" value="XM_048470826.2"/>
</dbReference>
<protein>
    <recommendedName>
        <fullName evidence="6">O-fucosyltransferase family protein</fullName>
    </recommendedName>
</protein>
<name>A0ABM3IEK9_ZIZJJ</name>
<dbReference type="InterPro" id="IPR024709">
    <property type="entry name" value="FucosylTrfase_pln"/>
</dbReference>
<organism evidence="7 8">
    <name type="scientific">Ziziphus jujuba</name>
    <name type="common">Chinese jujube</name>
    <name type="synonym">Ziziphus sativa</name>
    <dbReference type="NCBI Taxonomy" id="326968"/>
    <lineage>
        <taxon>Eukaryota</taxon>
        <taxon>Viridiplantae</taxon>
        <taxon>Streptophyta</taxon>
        <taxon>Embryophyta</taxon>
        <taxon>Tracheophyta</taxon>
        <taxon>Spermatophyta</taxon>
        <taxon>Magnoliopsida</taxon>
        <taxon>eudicotyledons</taxon>
        <taxon>Gunneridae</taxon>
        <taxon>Pentapetalae</taxon>
        <taxon>rosids</taxon>
        <taxon>fabids</taxon>
        <taxon>Rosales</taxon>
        <taxon>Rhamnaceae</taxon>
        <taxon>Paliureae</taxon>
        <taxon>Ziziphus</taxon>
    </lineage>
</organism>
<evidence type="ECO:0000313" key="7">
    <source>
        <dbReference type="Proteomes" id="UP001652623"/>
    </source>
</evidence>